<dbReference type="Pfam" id="PF13664">
    <property type="entry name" value="DUF4149"/>
    <property type="match status" value="1"/>
</dbReference>
<feature type="transmembrane region" description="Helical" evidence="5">
    <location>
        <begin position="47"/>
        <end position="69"/>
    </location>
</feature>
<sequence>MSLFKPTCHLLFYSFVFGGTTFYSYAASPVAFKTLERDQFSKLQSKVFPGFFFLQSVSPLILLFTSPIALTKAPIAALTIASISGVTNLSWLLPWTRRIKEERKALADRLEGKELEAFDKDLRKEFGKAHGLSLLFNFTNALGLLTYGIYLSKGILRYLPK</sequence>
<feature type="domain" description="TMEM205-like" evidence="6">
    <location>
        <begin position="11"/>
        <end position="104"/>
    </location>
</feature>
<dbReference type="eggNOG" id="ENOG502S0PF">
    <property type="taxonomic scope" value="Eukaryota"/>
</dbReference>
<feature type="transmembrane region" description="Helical" evidence="5">
    <location>
        <begin position="12"/>
        <end position="35"/>
    </location>
</feature>
<evidence type="ECO:0000259" key="6">
    <source>
        <dbReference type="Pfam" id="PF13664"/>
    </source>
</evidence>
<dbReference type="PANTHER" id="PTHR23241:SF102">
    <property type="entry name" value="LD23009P"/>
    <property type="match status" value="1"/>
</dbReference>
<feature type="transmembrane region" description="Helical" evidence="5">
    <location>
        <begin position="132"/>
        <end position="151"/>
    </location>
</feature>
<evidence type="ECO:0000256" key="3">
    <source>
        <dbReference type="ARBA" id="ARBA00022989"/>
    </source>
</evidence>
<gene>
    <name evidence="7" type="ORF">Kpol_1025p22</name>
</gene>
<feature type="transmembrane region" description="Helical" evidence="5">
    <location>
        <begin position="75"/>
        <end position="94"/>
    </location>
</feature>
<dbReference type="PhylomeDB" id="A7TKU7"/>
<evidence type="ECO:0000313" key="8">
    <source>
        <dbReference type="Proteomes" id="UP000000267"/>
    </source>
</evidence>
<name>A7TKU7_VANPO</name>
<organism evidence="8">
    <name type="scientific">Vanderwaltozyma polyspora (strain ATCC 22028 / DSM 70294 / BCRC 21397 / CBS 2163 / NBRC 10782 / NRRL Y-8283 / UCD 57-17)</name>
    <name type="common">Kluyveromyces polysporus</name>
    <dbReference type="NCBI Taxonomy" id="436907"/>
    <lineage>
        <taxon>Eukaryota</taxon>
        <taxon>Fungi</taxon>
        <taxon>Dikarya</taxon>
        <taxon>Ascomycota</taxon>
        <taxon>Saccharomycotina</taxon>
        <taxon>Saccharomycetes</taxon>
        <taxon>Saccharomycetales</taxon>
        <taxon>Saccharomycetaceae</taxon>
        <taxon>Vanderwaltozyma</taxon>
    </lineage>
</organism>
<dbReference type="GO" id="GO:0016020">
    <property type="term" value="C:membrane"/>
    <property type="evidence" value="ECO:0007669"/>
    <property type="project" value="UniProtKB-SubCell"/>
</dbReference>
<dbReference type="OrthoDB" id="1641132at2759"/>
<dbReference type="InterPro" id="IPR053009">
    <property type="entry name" value="Xanthocillin_Biosynth-Assoc"/>
</dbReference>
<dbReference type="EMBL" id="DS480410">
    <property type="protein sequence ID" value="EDO17102.1"/>
    <property type="molecule type" value="Genomic_DNA"/>
</dbReference>
<dbReference type="Proteomes" id="UP000000267">
    <property type="component" value="Unassembled WGS sequence"/>
</dbReference>
<evidence type="ECO:0000256" key="5">
    <source>
        <dbReference type="SAM" id="Phobius"/>
    </source>
</evidence>
<evidence type="ECO:0000256" key="2">
    <source>
        <dbReference type="ARBA" id="ARBA00022692"/>
    </source>
</evidence>
<evidence type="ECO:0000256" key="1">
    <source>
        <dbReference type="ARBA" id="ARBA00004370"/>
    </source>
</evidence>
<proteinExistence type="predicted"/>
<reference evidence="7 8" key="1">
    <citation type="journal article" date="2007" name="Proc. Natl. Acad. Sci. U.S.A.">
        <title>Independent sorting-out of thousands of duplicated gene pairs in two yeast species descended from a whole-genome duplication.</title>
        <authorList>
            <person name="Scannell D.R."/>
            <person name="Frank A.C."/>
            <person name="Conant G.C."/>
            <person name="Byrne K.P."/>
            <person name="Woolfit M."/>
            <person name="Wolfe K.H."/>
        </authorList>
    </citation>
    <scope>NUCLEOTIDE SEQUENCE [LARGE SCALE GENOMIC DNA]</scope>
    <source>
        <strain evidence="8">ATCC 22028 / DSM 70294 / BCRC 21397 / CBS 2163 / NBRC 10782 / NRRL Y-8283 / UCD 57-17</strain>
    </source>
</reference>
<dbReference type="OMA" id="WLLPWTH"/>
<dbReference type="HOGENOM" id="CLU_094297_2_0_1"/>
<dbReference type="InParanoid" id="A7TKU7"/>
<dbReference type="FunCoup" id="A7TKU7">
    <property type="interactions" value="86"/>
</dbReference>
<keyword evidence="8" id="KW-1185">Reference proteome</keyword>
<accession>A7TKU7</accession>
<keyword evidence="2 5" id="KW-0812">Transmembrane</keyword>
<dbReference type="GeneID" id="5545294"/>
<dbReference type="KEGG" id="vpo:Kpol_1025p22"/>
<keyword evidence="3 5" id="KW-1133">Transmembrane helix</keyword>
<dbReference type="InterPro" id="IPR025423">
    <property type="entry name" value="TMEM205-like"/>
</dbReference>
<dbReference type="PANTHER" id="PTHR23241">
    <property type="entry name" value="LATE EMBRYOGENESIS ABUNDANT PLANTS LEA-RELATED"/>
    <property type="match status" value="1"/>
</dbReference>
<evidence type="ECO:0000256" key="4">
    <source>
        <dbReference type="ARBA" id="ARBA00023136"/>
    </source>
</evidence>
<protein>
    <recommendedName>
        <fullName evidence="6">TMEM205-like domain-containing protein</fullName>
    </recommendedName>
</protein>
<evidence type="ECO:0000313" key="7">
    <source>
        <dbReference type="EMBL" id="EDO17102.1"/>
    </source>
</evidence>
<dbReference type="RefSeq" id="XP_001644960.1">
    <property type="nucleotide sequence ID" value="XM_001644910.1"/>
</dbReference>
<keyword evidence="4 5" id="KW-0472">Membrane</keyword>
<comment type="subcellular location">
    <subcellularLocation>
        <location evidence="1">Membrane</location>
    </subcellularLocation>
</comment>
<dbReference type="AlphaFoldDB" id="A7TKU7"/>